<keyword evidence="3" id="KW-0233">DNA recombination</keyword>
<keyword evidence="2" id="KW-0238">DNA-binding</keyword>
<dbReference type="Proteomes" id="UP001549291">
    <property type="component" value="Unassembled WGS sequence"/>
</dbReference>
<evidence type="ECO:0000256" key="2">
    <source>
        <dbReference type="ARBA" id="ARBA00023125"/>
    </source>
</evidence>
<evidence type="ECO:0000256" key="3">
    <source>
        <dbReference type="ARBA" id="ARBA00023172"/>
    </source>
</evidence>
<name>A0A1L3FPP0_BRAJP</name>
<dbReference type="PANTHER" id="PTHR35528:SF3">
    <property type="entry name" value="BLL1675 PROTEIN"/>
    <property type="match status" value="1"/>
</dbReference>
<dbReference type="InterPro" id="IPR052183">
    <property type="entry name" value="IS_Transposase"/>
</dbReference>
<sequence length="252" mass="29281">MPTARAPLYRRHRFPPEVISYAVWLYFRFPLSLRMVEEMLAARGIGVTYETVRQWGRKFGKPFSDRIRQRAPARGDKWHLDEVVISIAGEQHWLWRAVDQDGFVLDVLIQRRRDSRAAQLLMKKLLKSAGTPPRVMITDKLRSYGAARAKMGFHVEHRQHKALNNRAENSHQPTRADHEAFQIVPSGSTLSVSSRSGREPFPHPLCRSRHRRLPSCFARASLCDLARDLHDKRYRRISTSENRRLRLGGRLS</sequence>
<dbReference type="AlphaFoldDB" id="A0A1L3FPP0"/>
<dbReference type="Proteomes" id="UP000181962">
    <property type="component" value="Chromosome"/>
</dbReference>
<dbReference type="GO" id="GO:0032196">
    <property type="term" value="P:transposition"/>
    <property type="evidence" value="ECO:0007669"/>
    <property type="project" value="UniProtKB-KW"/>
</dbReference>
<organism evidence="5 7">
    <name type="scientific">Bradyrhizobium japonicum</name>
    <dbReference type="NCBI Taxonomy" id="375"/>
    <lineage>
        <taxon>Bacteria</taxon>
        <taxon>Pseudomonadati</taxon>
        <taxon>Pseudomonadota</taxon>
        <taxon>Alphaproteobacteria</taxon>
        <taxon>Hyphomicrobiales</taxon>
        <taxon>Nitrobacteraceae</taxon>
        <taxon>Bradyrhizobium</taxon>
    </lineage>
</organism>
<protein>
    <submittedName>
        <fullName evidence="5">IS6 family transposase</fullName>
    </submittedName>
    <submittedName>
        <fullName evidence="6">Transposase-like protein</fullName>
    </submittedName>
</protein>
<gene>
    <name evidence="6" type="ORF">ABIF63_009282</name>
    <name evidence="5" type="ORF">BKD09_44175</name>
</gene>
<evidence type="ECO:0000313" key="8">
    <source>
        <dbReference type="Proteomes" id="UP001549291"/>
    </source>
</evidence>
<accession>A0A1L3FPP0</accession>
<dbReference type="InterPro" id="IPR047930">
    <property type="entry name" value="Transpos_IS6"/>
</dbReference>
<keyword evidence="1" id="KW-0815">Transposition</keyword>
<dbReference type="GO" id="GO:0006310">
    <property type="term" value="P:DNA recombination"/>
    <property type="evidence" value="ECO:0007669"/>
    <property type="project" value="UniProtKB-KW"/>
</dbReference>
<reference evidence="5 7" key="1">
    <citation type="submission" date="2016-11" db="EMBL/GenBank/DDBJ databases">
        <title>Complete Genome Sequence of Bradyrhizobium sp. strain J5, an isolated from soybean nodule in Hokkaido.</title>
        <authorList>
            <person name="Kanehara K."/>
        </authorList>
    </citation>
    <scope>NUCLEOTIDE SEQUENCE [LARGE SCALE GENOMIC DNA]</scope>
    <source>
        <strain evidence="5 7">J5</strain>
    </source>
</reference>
<evidence type="ECO:0000313" key="5">
    <source>
        <dbReference type="EMBL" id="APG15314.1"/>
    </source>
</evidence>
<evidence type="ECO:0000313" key="7">
    <source>
        <dbReference type="Proteomes" id="UP000181962"/>
    </source>
</evidence>
<evidence type="ECO:0000313" key="6">
    <source>
        <dbReference type="EMBL" id="MET4725176.1"/>
    </source>
</evidence>
<feature type="domain" description="DDE" evidence="4">
    <location>
        <begin position="76"/>
        <end position="179"/>
    </location>
</feature>
<dbReference type="Pfam" id="PF13610">
    <property type="entry name" value="DDE_Tnp_IS240"/>
    <property type="match status" value="1"/>
</dbReference>
<dbReference type="GO" id="GO:0003677">
    <property type="term" value="F:DNA binding"/>
    <property type="evidence" value="ECO:0007669"/>
    <property type="project" value="UniProtKB-KW"/>
</dbReference>
<keyword evidence="8" id="KW-1185">Reference proteome</keyword>
<evidence type="ECO:0000259" key="4">
    <source>
        <dbReference type="Pfam" id="PF13610"/>
    </source>
</evidence>
<proteinExistence type="predicted"/>
<dbReference type="InterPro" id="IPR032874">
    <property type="entry name" value="DDE_dom"/>
</dbReference>
<dbReference type="EMBL" id="JBEPTQ010000002">
    <property type="protein sequence ID" value="MET4725176.1"/>
    <property type="molecule type" value="Genomic_DNA"/>
</dbReference>
<dbReference type="NCBIfam" id="NF033587">
    <property type="entry name" value="transpos_IS6"/>
    <property type="match status" value="1"/>
</dbReference>
<evidence type="ECO:0000256" key="1">
    <source>
        <dbReference type="ARBA" id="ARBA00022578"/>
    </source>
</evidence>
<dbReference type="EMBL" id="CP017637">
    <property type="protein sequence ID" value="APG15314.1"/>
    <property type="molecule type" value="Genomic_DNA"/>
</dbReference>
<reference evidence="6 8" key="2">
    <citation type="submission" date="2024-06" db="EMBL/GenBank/DDBJ databases">
        <title>Genomic Encyclopedia of Type Strains, Phase V (KMG-V): Genome sequencing to study the core and pangenomes of soil and plant-associated prokaryotes.</title>
        <authorList>
            <person name="Whitman W."/>
        </authorList>
    </citation>
    <scope>NUCLEOTIDE SEQUENCE [LARGE SCALE GENOMIC DNA]</scope>
    <source>
        <strain evidence="6 8">USDA 160</strain>
    </source>
</reference>
<dbReference type="PANTHER" id="PTHR35528">
    <property type="entry name" value="BLL1675 PROTEIN"/>
    <property type="match status" value="1"/>
</dbReference>